<comment type="subcellular location">
    <subcellularLocation>
        <location evidence="1">Membrane</location>
        <topology evidence="1">Multi-pass membrane protein</topology>
    </subcellularLocation>
</comment>
<evidence type="ECO:0000256" key="5">
    <source>
        <dbReference type="SAM" id="Phobius"/>
    </source>
</evidence>
<evidence type="ECO:0000313" key="7">
    <source>
        <dbReference type="EMBL" id="KCZ88761.1"/>
    </source>
</evidence>
<feature type="domain" description="RDD" evidence="6">
    <location>
        <begin position="6"/>
        <end position="165"/>
    </location>
</feature>
<reference evidence="7 8" key="1">
    <citation type="journal article" date="2014" name="Antonie Van Leeuwenhoek">
        <title>Hyphomonas beringensis sp. nov. and Hyphomonas chukchiensis sp. nov., isolated from surface seawater of the Bering Sea and Chukchi Sea.</title>
        <authorList>
            <person name="Li C."/>
            <person name="Lai Q."/>
            <person name="Li G."/>
            <person name="Dong C."/>
            <person name="Wang J."/>
            <person name="Liao Y."/>
            <person name="Shao Z."/>
        </authorList>
    </citation>
    <scope>NUCLEOTIDE SEQUENCE [LARGE SCALE GENOMIC DNA]</scope>
    <source>
        <strain evidence="7 8">VP2</strain>
    </source>
</reference>
<evidence type="ECO:0000313" key="8">
    <source>
        <dbReference type="Proteomes" id="UP000024816"/>
    </source>
</evidence>
<dbReference type="RefSeq" id="WP_162177048.1">
    <property type="nucleotide sequence ID" value="NZ_ARYJ01000005.1"/>
</dbReference>
<dbReference type="Pfam" id="PF06271">
    <property type="entry name" value="RDD"/>
    <property type="match status" value="1"/>
</dbReference>
<dbReference type="Proteomes" id="UP000024816">
    <property type="component" value="Unassembled WGS sequence"/>
</dbReference>
<feature type="transmembrane region" description="Helical" evidence="5">
    <location>
        <begin position="132"/>
        <end position="154"/>
    </location>
</feature>
<accession>A0A059FDZ1</accession>
<dbReference type="STRING" id="1280952.HJA_10339"/>
<dbReference type="GO" id="GO:0016020">
    <property type="term" value="C:membrane"/>
    <property type="evidence" value="ECO:0007669"/>
    <property type="project" value="UniProtKB-SubCell"/>
</dbReference>
<keyword evidence="4 5" id="KW-0472">Membrane</keyword>
<keyword evidence="8" id="KW-1185">Reference proteome</keyword>
<dbReference type="InterPro" id="IPR010432">
    <property type="entry name" value="RDD"/>
</dbReference>
<evidence type="ECO:0000256" key="4">
    <source>
        <dbReference type="ARBA" id="ARBA00023136"/>
    </source>
</evidence>
<feature type="transmembrane region" description="Helical" evidence="5">
    <location>
        <begin position="49"/>
        <end position="67"/>
    </location>
</feature>
<gene>
    <name evidence="7" type="ORF">HJA_10339</name>
</gene>
<evidence type="ECO:0000256" key="3">
    <source>
        <dbReference type="ARBA" id="ARBA00022989"/>
    </source>
</evidence>
<dbReference type="EMBL" id="ARYJ01000005">
    <property type="protein sequence ID" value="KCZ88761.1"/>
    <property type="molecule type" value="Genomic_DNA"/>
</dbReference>
<protein>
    <submittedName>
        <fullName evidence="7">RDD domain-containing protein</fullName>
    </submittedName>
</protein>
<keyword evidence="3 5" id="KW-1133">Transmembrane helix</keyword>
<organism evidence="7 8">
    <name type="scientific">Hyphomonas jannaschiana VP2</name>
    <dbReference type="NCBI Taxonomy" id="1280952"/>
    <lineage>
        <taxon>Bacteria</taxon>
        <taxon>Pseudomonadati</taxon>
        <taxon>Pseudomonadota</taxon>
        <taxon>Alphaproteobacteria</taxon>
        <taxon>Hyphomonadales</taxon>
        <taxon>Hyphomonadaceae</taxon>
        <taxon>Hyphomonas</taxon>
    </lineage>
</organism>
<evidence type="ECO:0000256" key="2">
    <source>
        <dbReference type="ARBA" id="ARBA00022692"/>
    </source>
</evidence>
<dbReference type="AlphaFoldDB" id="A0A059FDZ1"/>
<dbReference type="eggNOG" id="COG1714">
    <property type="taxonomic scope" value="Bacteria"/>
</dbReference>
<dbReference type="PATRIC" id="fig|1280952.3.peg.2066"/>
<proteinExistence type="predicted"/>
<keyword evidence="2 5" id="KW-0812">Transmembrane</keyword>
<evidence type="ECO:0000259" key="6">
    <source>
        <dbReference type="Pfam" id="PF06271"/>
    </source>
</evidence>
<sequence>MKLAIARIGGFLIDYIVLAGYAVLLSLIVTTCLSNSAIIPGEDSPRTHAHLMGFVTLTLPVWLYFTLQEGSSKRATIGKRLLRLQVNALPPKSMTILRAGIRNAVKFLPWEIAHAAIWYVPGRPFLDPMPTANLIICFTACLASLSYLASLFFFGGRTPYDRLAGTVVTGASTPSPFPRSTD</sequence>
<feature type="transmembrane region" description="Helical" evidence="5">
    <location>
        <begin position="12"/>
        <end position="37"/>
    </location>
</feature>
<name>A0A059FDZ1_9PROT</name>
<comment type="caution">
    <text evidence="7">The sequence shown here is derived from an EMBL/GenBank/DDBJ whole genome shotgun (WGS) entry which is preliminary data.</text>
</comment>
<evidence type="ECO:0000256" key="1">
    <source>
        <dbReference type="ARBA" id="ARBA00004141"/>
    </source>
</evidence>